<keyword evidence="3" id="KW-1185">Reference proteome</keyword>
<evidence type="ECO:0008006" key="4">
    <source>
        <dbReference type="Google" id="ProtNLM"/>
    </source>
</evidence>
<dbReference type="RefSeq" id="WP_187564289.1">
    <property type="nucleotide sequence ID" value="NZ_JACGWS010000018.1"/>
</dbReference>
<keyword evidence="1" id="KW-0732">Signal</keyword>
<gene>
    <name evidence="2" type="ORF">H2O64_21425</name>
</gene>
<evidence type="ECO:0000313" key="2">
    <source>
        <dbReference type="EMBL" id="MBC8757245.1"/>
    </source>
</evidence>
<feature type="signal peptide" evidence="1">
    <location>
        <begin position="1"/>
        <end position="18"/>
    </location>
</feature>
<evidence type="ECO:0000313" key="3">
    <source>
        <dbReference type="Proteomes" id="UP000619238"/>
    </source>
</evidence>
<name>A0ABR7QF97_9FLAO</name>
<accession>A0ABR7QF97</accession>
<dbReference type="EMBL" id="JACGWS010000018">
    <property type="protein sequence ID" value="MBC8757245.1"/>
    <property type="molecule type" value="Genomic_DNA"/>
</dbReference>
<organism evidence="2 3">
    <name type="scientific">Kordia aestuariivivens</name>
    <dbReference type="NCBI Taxonomy" id="2759037"/>
    <lineage>
        <taxon>Bacteria</taxon>
        <taxon>Pseudomonadati</taxon>
        <taxon>Bacteroidota</taxon>
        <taxon>Flavobacteriia</taxon>
        <taxon>Flavobacteriales</taxon>
        <taxon>Flavobacteriaceae</taxon>
        <taxon>Kordia</taxon>
    </lineage>
</organism>
<comment type="caution">
    <text evidence="2">The sequence shown here is derived from an EMBL/GenBank/DDBJ whole genome shotgun (WGS) entry which is preliminary data.</text>
</comment>
<protein>
    <recommendedName>
        <fullName evidence="4">DUF4296 domain-containing protein</fullName>
    </recommendedName>
</protein>
<sequence>MKNIVLLFLIGMSNLAFSQTMTQIDSISNIFCDYLKQSDIKNDTLKINTLYEKQFYTYLRNVESSKVDKVGNQLYYRLQRNCLEFRELLDRLEPPKEAVVRITEKPTPEISRKQLKEFKNQKKFYYFEVAGDTTKVVMKDGFWTDSFTNKTYSKLTYNWINDTEFELIFIESNNESRSNFSAKGDKFVYQVLSKEEDFYFMSVNIPGQKTFDKFKIYYK</sequence>
<proteinExistence type="predicted"/>
<evidence type="ECO:0000256" key="1">
    <source>
        <dbReference type="SAM" id="SignalP"/>
    </source>
</evidence>
<reference evidence="2 3" key="1">
    <citation type="submission" date="2020-07" db="EMBL/GenBank/DDBJ databases">
        <title>Description of Kordia aestuariivivens sp. nov., isolated from a tidal flat.</title>
        <authorList>
            <person name="Park S."/>
            <person name="Yoon J.-H."/>
        </authorList>
    </citation>
    <scope>NUCLEOTIDE SEQUENCE [LARGE SCALE GENOMIC DNA]</scope>
    <source>
        <strain evidence="2 3">YSTF-M3</strain>
    </source>
</reference>
<feature type="chain" id="PRO_5045714882" description="DUF4296 domain-containing protein" evidence="1">
    <location>
        <begin position="19"/>
        <end position="219"/>
    </location>
</feature>
<dbReference type="Proteomes" id="UP000619238">
    <property type="component" value="Unassembled WGS sequence"/>
</dbReference>